<comment type="caution">
    <text evidence="2">The sequence shown here is derived from an EMBL/GenBank/DDBJ whole genome shotgun (WGS) entry which is preliminary data.</text>
</comment>
<sequence length="125" mass="14748">KIESQRRGEEPKPREYTQCHAWKGRLENPREGHATIVAIKPVMEDWLGCHHRSKYLCRVGRVQSPGCHHCEDYLEDTAQHTLERRSEKEAAERDRERKSALPPRRRRTRRQRAINDLNELQGCGL</sequence>
<feature type="region of interest" description="Disordered" evidence="1">
    <location>
        <begin position="81"/>
        <end position="113"/>
    </location>
</feature>
<dbReference type="AlphaFoldDB" id="A0A8S4QZT1"/>
<accession>A0A8S4QZT1</accession>
<reference evidence="2" key="1">
    <citation type="submission" date="2022-03" db="EMBL/GenBank/DDBJ databases">
        <authorList>
            <person name="Lindestad O."/>
        </authorList>
    </citation>
    <scope>NUCLEOTIDE SEQUENCE</scope>
</reference>
<keyword evidence="3" id="KW-1185">Reference proteome</keyword>
<feature type="compositionally biased region" description="Basic residues" evidence="1">
    <location>
        <begin position="103"/>
        <end position="112"/>
    </location>
</feature>
<name>A0A8S4QZT1_9NEOP</name>
<gene>
    <name evidence="2" type="primary">jg15201</name>
    <name evidence="2" type="ORF">PAEG_LOCUS7579</name>
</gene>
<proteinExistence type="predicted"/>
<evidence type="ECO:0000313" key="3">
    <source>
        <dbReference type="Proteomes" id="UP000838756"/>
    </source>
</evidence>
<feature type="compositionally biased region" description="Basic and acidic residues" evidence="1">
    <location>
        <begin position="81"/>
        <end position="99"/>
    </location>
</feature>
<evidence type="ECO:0000256" key="1">
    <source>
        <dbReference type="SAM" id="MobiDB-lite"/>
    </source>
</evidence>
<dbReference type="EMBL" id="CAKXAJ010022289">
    <property type="protein sequence ID" value="CAH2226996.1"/>
    <property type="molecule type" value="Genomic_DNA"/>
</dbReference>
<feature type="non-terminal residue" evidence="2">
    <location>
        <position position="1"/>
    </location>
</feature>
<dbReference type="Proteomes" id="UP000838756">
    <property type="component" value="Unassembled WGS sequence"/>
</dbReference>
<protein>
    <submittedName>
        <fullName evidence="2">Jg15201 protein</fullName>
    </submittedName>
</protein>
<evidence type="ECO:0000313" key="2">
    <source>
        <dbReference type="EMBL" id="CAH2226996.1"/>
    </source>
</evidence>
<organism evidence="2 3">
    <name type="scientific">Pararge aegeria aegeria</name>
    <dbReference type="NCBI Taxonomy" id="348720"/>
    <lineage>
        <taxon>Eukaryota</taxon>
        <taxon>Metazoa</taxon>
        <taxon>Ecdysozoa</taxon>
        <taxon>Arthropoda</taxon>
        <taxon>Hexapoda</taxon>
        <taxon>Insecta</taxon>
        <taxon>Pterygota</taxon>
        <taxon>Neoptera</taxon>
        <taxon>Endopterygota</taxon>
        <taxon>Lepidoptera</taxon>
        <taxon>Glossata</taxon>
        <taxon>Ditrysia</taxon>
        <taxon>Papilionoidea</taxon>
        <taxon>Nymphalidae</taxon>
        <taxon>Satyrinae</taxon>
        <taxon>Satyrini</taxon>
        <taxon>Parargina</taxon>
        <taxon>Pararge</taxon>
    </lineage>
</organism>